<protein>
    <submittedName>
        <fullName evidence="1">UDP-galactose/UDP-glucose transporter 3</fullName>
    </submittedName>
</protein>
<gene>
    <name evidence="1" type="ORF">LOK49_LG09G02514</name>
</gene>
<evidence type="ECO:0000313" key="2">
    <source>
        <dbReference type="Proteomes" id="UP001060215"/>
    </source>
</evidence>
<organism evidence="1 2">
    <name type="scientific">Camellia lanceoleosa</name>
    <dbReference type="NCBI Taxonomy" id="1840588"/>
    <lineage>
        <taxon>Eukaryota</taxon>
        <taxon>Viridiplantae</taxon>
        <taxon>Streptophyta</taxon>
        <taxon>Embryophyta</taxon>
        <taxon>Tracheophyta</taxon>
        <taxon>Spermatophyta</taxon>
        <taxon>Magnoliopsida</taxon>
        <taxon>eudicotyledons</taxon>
        <taxon>Gunneridae</taxon>
        <taxon>Pentapetalae</taxon>
        <taxon>asterids</taxon>
        <taxon>Ericales</taxon>
        <taxon>Theaceae</taxon>
        <taxon>Camellia</taxon>
    </lineage>
</organism>
<comment type="caution">
    <text evidence="1">The sequence shown here is derived from an EMBL/GenBank/DDBJ whole genome shotgun (WGS) entry which is preliminary data.</text>
</comment>
<reference evidence="1 2" key="1">
    <citation type="journal article" date="2022" name="Plant J.">
        <title>Chromosome-level genome of Camellia lanceoleosa provides a valuable resource for understanding genome evolution and self-incompatibility.</title>
        <authorList>
            <person name="Gong W."/>
            <person name="Xiao S."/>
            <person name="Wang L."/>
            <person name="Liao Z."/>
            <person name="Chang Y."/>
            <person name="Mo W."/>
            <person name="Hu G."/>
            <person name="Li W."/>
            <person name="Zhao G."/>
            <person name="Zhu H."/>
            <person name="Hu X."/>
            <person name="Ji K."/>
            <person name="Xiang X."/>
            <person name="Song Q."/>
            <person name="Yuan D."/>
            <person name="Jin S."/>
            <person name="Zhang L."/>
        </authorList>
    </citation>
    <scope>NUCLEOTIDE SEQUENCE [LARGE SCALE GENOMIC DNA]</scope>
    <source>
        <strain evidence="1">SQ_2022a</strain>
    </source>
</reference>
<evidence type="ECO:0000313" key="1">
    <source>
        <dbReference type="EMBL" id="KAI7999345.1"/>
    </source>
</evidence>
<dbReference type="Proteomes" id="UP001060215">
    <property type="component" value="Chromosome 8"/>
</dbReference>
<accession>A0ACC0GE58</accession>
<sequence>MDVIFSLYAVMLMGSLVYRIRYTFPEYVCTLLVAGGVSMFALTKILFLSMSALPGYWGVFMFALAKTPDSSYPTTPIASSSYSKDHRQPTTADHSPTAAHLPWCPPTASAHHRHSTTTTTTPPLPLHHRNSTISHSARHLTQESSSPPPPSPPPPRLSPRHCSTARSGGASKKKPRSPGCLRLLSPPTPLTGAPRSASRLHPDHLLPIRVEPRSFGV</sequence>
<proteinExistence type="predicted"/>
<dbReference type="EMBL" id="CM045765">
    <property type="protein sequence ID" value="KAI7999345.1"/>
    <property type="molecule type" value="Genomic_DNA"/>
</dbReference>
<name>A0ACC0GE58_9ERIC</name>
<keyword evidence="2" id="KW-1185">Reference proteome</keyword>